<dbReference type="InterPro" id="IPR024457">
    <property type="entry name" value="Putative_integrase_N"/>
</dbReference>
<dbReference type="Proteomes" id="UP001139971">
    <property type="component" value="Unassembled WGS sequence"/>
</dbReference>
<gene>
    <name evidence="2" type="ORF">OD750_008105</name>
</gene>
<feature type="domain" description="Putative integrase N-terminal" evidence="1">
    <location>
        <begin position="2"/>
        <end position="85"/>
    </location>
</feature>
<dbReference type="RefSeq" id="WP_272841874.1">
    <property type="nucleotide sequence ID" value="NZ_JAOVZO020000010.1"/>
</dbReference>
<protein>
    <submittedName>
        <fullName evidence="2">Phage integrase N-terminal domain-containing protein</fullName>
    </submittedName>
</protein>
<organism evidence="2 3">
    <name type="scientific">Tahibacter soli</name>
    <dbReference type="NCBI Taxonomy" id="2983605"/>
    <lineage>
        <taxon>Bacteria</taxon>
        <taxon>Pseudomonadati</taxon>
        <taxon>Pseudomonadota</taxon>
        <taxon>Gammaproteobacteria</taxon>
        <taxon>Lysobacterales</taxon>
        <taxon>Rhodanobacteraceae</taxon>
        <taxon>Tahibacter</taxon>
    </lineage>
</organism>
<evidence type="ECO:0000259" key="1">
    <source>
        <dbReference type="Pfam" id="PF12834"/>
    </source>
</evidence>
<comment type="caution">
    <text evidence="2">The sequence shown here is derived from an EMBL/GenBank/DDBJ whole genome shotgun (WGS) entry which is preliminary data.</text>
</comment>
<keyword evidence="3" id="KW-1185">Reference proteome</keyword>
<evidence type="ECO:0000313" key="2">
    <source>
        <dbReference type="EMBL" id="MDC8012508.1"/>
    </source>
</evidence>
<dbReference type="AlphaFoldDB" id="A0A9X4BHK6"/>
<feature type="non-terminal residue" evidence="2">
    <location>
        <position position="133"/>
    </location>
</feature>
<dbReference type="EMBL" id="JAOVZO020000010">
    <property type="protein sequence ID" value="MDC8012508.1"/>
    <property type="molecule type" value="Genomic_DNA"/>
</dbReference>
<accession>A0A9X4BHK6</accession>
<reference evidence="2" key="1">
    <citation type="submission" date="2023-02" db="EMBL/GenBank/DDBJ databases">
        <title>Tahibacter soli sp. nov. isolated from soil.</title>
        <authorList>
            <person name="Baek J.H."/>
            <person name="Lee J.K."/>
            <person name="Choi D.G."/>
            <person name="Jeon C.O."/>
        </authorList>
    </citation>
    <scope>NUCLEOTIDE SEQUENCE</scope>
    <source>
        <strain evidence="2">BL</strain>
    </source>
</reference>
<dbReference type="Pfam" id="PF12834">
    <property type="entry name" value="Phage_int_SAM_2"/>
    <property type="match status" value="1"/>
</dbReference>
<name>A0A9X4BHK6_9GAMM</name>
<evidence type="ECO:0000313" key="3">
    <source>
        <dbReference type="Proteomes" id="UP001139971"/>
    </source>
</evidence>
<proteinExistence type="predicted"/>
<sequence length="133" mass="15115">MKYDLRHLAYRNKDGSFGTQAERLKTLTKMADHLKGLGYQNMTADSLKPKHVEALVKFWRGQDLSVGTVKNRMAALRWWAEKVGKPGIIASDNAFYGIADRKYVTNNTKAVVLGDDGLDRVTDPWTRYALRLQ</sequence>